<accession>A0A2W7PS74</accession>
<evidence type="ECO:0000313" key="1">
    <source>
        <dbReference type="EMBL" id="PZX38326.1"/>
    </source>
</evidence>
<sequence length="313" mass="34624">MNSATPIQVGTLPSNGLQACLDWSIARLLREQYPDLRLRAQVRNHWLLEQVTLRAMLDDPLRLAAFLEEFRSLPQCGSMQVTRLRQVLVSALQAAGSTDPSALRHPQPEAMPAAVPDRAVTLQPQPTACKFLADFVDAAYDVYFRMWRLAHFDPFVYLPTTLPEFAKTPEVLAVELEPGHDLTAYLRRLAGLRSALDSISQAEGLILLDSQALEAIFSRQGRYAVLSREAVEQQARMLQQTLIKLPPGVRCTVCDFEVSGLSAGAFVGSKGALNVMGGYVVFEDLRLIASLQARFRTAQAQGYSVAEFLKAFC</sequence>
<name>A0A2W7PS74_9RHOB</name>
<reference evidence="1 2" key="1">
    <citation type="submission" date="2018-06" db="EMBL/GenBank/DDBJ databases">
        <title>Genomic Encyclopedia of Archaeal and Bacterial Type Strains, Phase II (KMG-II): from individual species to whole genera.</title>
        <authorList>
            <person name="Goeker M."/>
        </authorList>
    </citation>
    <scope>NUCLEOTIDE SEQUENCE [LARGE SCALE GENOMIC DNA]</scope>
    <source>
        <strain evidence="1 2">DSM 13087</strain>
    </source>
</reference>
<organism evidence="1 2">
    <name type="scientific">Roseinatronobacter thiooxidans</name>
    <dbReference type="NCBI Taxonomy" id="121821"/>
    <lineage>
        <taxon>Bacteria</taxon>
        <taxon>Pseudomonadati</taxon>
        <taxon>Pseudomonadota</taxon>
        <taxon>Alphaproteobacteria</taxon>
        <taxon>Rhodobacterales</taxon>
        <taxon>Paracoccaceae</taxon>
        <taxon>Roseinatronobacter</taxon>
    </lineage>
</organism>
<dbReference type="AlphaFoldDB" id="A0A2W7PS74"/>
<comment type="caution">
    <text evidence="1">The sequence shown here is derived from an EMBL/GenBank/DDBJ whole genome shotgun (WGS) entry which is preliminary data.</text>
</comment>
<proteinExistence type="predicted"/>
<dbReference type="Proteomes" id="UP000249364">
    <property type="component" value="Unassembled WGS sequence"/>
</dbReference>
<dbReference type="EMBL" id="QKZQ01000017">
    <property type="protein sequence ID" value="PZX38326.1"/>
    <property type="molecule type" value="Genomic_DNA"/>
</dbReference>
<evidence type="ECO:0000313" key="2">
    <source>
        <dbReference type="Proteomes" id="UP000249364"/>
    </source>
</evidence>
<protein>
    <submittedName>
        <fullName evidence="1">Uncharacterized protein</fullName>
    </submittedName>
</protein>
<gene>
    <name evidence="1" type="ORF">LY56_03029</name>
</gene>
<keyword evidence="2" id="KW-1185">Reference proteome</keyword>
<dbReference type="RefSeq" id="WP_111361388.1">
    <property type="nucleotide sequence ID" value="NZ_QKZQ01000017.1"/>
</dbReference>